<evidence type="ECO:0000256" key="4">
    <source>
        <dbReference type="ARBA" id="ARBA00023235"/>
    </source>
</evidence>
<evidence type="ECO:0000256" key="5">
    <source>
        <dbReference type="HAMAP-Rule" id="MF_01080"/>
    </source>
</evidence>
<evidence type="ECO:0000256" key="1">
    <source>
        <dbReference type="ARBA" id="ARBA00000385"/>
    </source>
</evidence>
<keyword evidence="3 5" id="KW-0819">tRNA processing</keyword>
<evidence type="ECO:0000256" key="3">
    <source>
        <dbReference type="ARBA" id="ARBA00022694"/>
    </source>
</evidence>
<dbReference type="EMBL" id="LJZR01000007">
    <property type="protein sequence ID" value="KPQ36217.1"/>
    <property type="molecule type" value="Genomic_DNA"/>
</dbReference>
<evidence type="ECO:0000313" key="10">
    <source>
        <dbReference type="Proteomes" id="UP000050465"/>
    </source>
</evidence>
<feature type="domain" description="tRNA pseudouridine synthase II TruB subfamily 1 C-terminal" evidence="7">
    <location>
        <begin position="253"/>
        <end position="314"/>
    </location>
</feature>
<accession>A0A0P7YY76</accession>
<dbReference type="PATRIC" id="fig|1666911.3.peg.4935"/>
<name>A0A0P7YY76_9CYAN</name>
<proteinExistence type="inferred from homology"/>
<evidence type="ECO:0000313" key="9">
    <source>
        <dbReference type="EMBL" id="KPQ36217.1"/>
    </source>
</evidence>
<evidence type="ECO:0000259" key="8">
    <source>
        <dbReference type="Pfam" id="PF16198"/>
    </source>
</evidence>
<evidence type="ECO:0000256" key="2">
    <source>
        <dbReference type="ARBA" id="ARBA00005642"/>
    </source>
</evidence>
<dbReference type="EC" id="5.4.99.25" evidence="5"/>
<dbReference type="Pfam" id="PF16198">
    <property type="entry name" value="TruB_C_2"/>
    <property type="match status" value="1"/>
</dbReference>
<feature type="domain" description="Pseudouridine synthase II N-terminal" evidence="6">
    <location>
        <begin position="32"/>
        <end position="191"/>
    </location>
</feature>
<dbReference type="NCBIfam" id="TIGR00431">
    <property type="entry name" value="TruB"/>
    <property type="match status" value="1"/>
</dbReference>
<dbReference type="Pfam" id="PF09157">
    <property type="entry name" value="TruB-C_2"/>
    <property type="match status" value="1"/>
</dbReference>
<feature type="active site" description="Nucleophile" evidence="5">
    <location>
        <position position="47"/>
    </location>
</feature>
<dbReference type="GO" id="GO:0160148">
    <property type="term" value="F:tRNA pseudouridine(55) synthase activity"/>
    <property type="evidence" value="ECO:0007669"/>
    <property type="project" value="UniProtKB-EC"/>
</dbReference>
<dbReference type="HAMAP" id="MF_01080">
    <property type="entry name" value="TruB_bact"/>
    <property type="match status" value="1"/>
</dbReference>
<dbReference type="CDD" id="cd02573">
    <property type="entry name" value="PseudoU_synth_EcTruB"/>
    <property type="match status" value="1"/>
</dbReference>
<dbReference type="Pfam" id="PF01509">
    <property type="entry name" value="TruB_N"/>
    <property type="match status" value="1"/>
</dbReference>
<dbReference type="GO" id="GO:0031119">
    <property type="term" value="P:tRNA pseudouridine synthesis"/>
    <property type="evidence" value="ECO:0007669"/>
    <property type="project" value="UniProtKB-UniRule"/>
</dbReference>
<sequence>MPPPISPANINGFINLNKPLNWTSHDCVARVRRLLNTKKVGHGGTLDPLATGVLPIAVGRATRLLQYLPARKAYQAVIRFGITTSTDDLEGEVLTTCDARHLQPADVEAVLPDFIGTINQTPPMYSAVQIDGQRLYDLARRGKTVEIPTRQVVINQLAVLGWDAARSPHDPSDLVLPELVLSIDCGPGTYIRSLARDMGERLGTGATLAQLSRTASSGFDISGSISLEALEQSLAEETFMPHEVGNAVRQLAAIALPPDLAHRWCMGQKLSLTEAGIVGLSPQQKTTCEPSPPWHPLRVLAADTEKFLGIGEIRTLPKVAEDGSILEELGNVLAPKMVFAAID</sequence>
<comment type="similarity">
    <text evidence="2 5">Belongs to the pseudouridine synthase TruB family. Type 1 subfamily.</text>
</comment>
<dbReference type="SUPFAM" id="SSF55120">
    <property type="entry name" value="Pseudouridine synthase"/>
    <property type="match status" value="1"/>
</dbReference>
<reference evidence="9 10" key="1">
    <citation type="submission" date="2015-09" db="EMBL/GenBank/DDBJ databases">
        <title>Identification and resolution of microdiversity through metagenomic sequencing of parallel consortia.</title>
        <authorList>
            <person name="Nelson W.C."/>
            <person name="Romine M.F."/>
            <person name="Lindemann S.R."/>
        </authorList>
    </citation>
    <scope>NUCLEOTIDE SEQUENCE [LARGE SCALE GENOMIC DNA]</scope>
    <source>
        <strain evidence="9">Ana</strain>
    </source>
</reference>
<dbReference type="AlphaFoldDB" id="A0A0P7YY76"/>
<dbReference type="InterPro" id="IPR020103">
    <property type="entry name" value="PsdUridine_synth_cat_dom_sf"/>
</dbReference>
<dbReference type="InterPro" id="IPR002501">
    <property type="entry name" value="PsdUridine_synth_N"/>
</dbReference>
<dbReference type="Proteomes" id="UP000050465">
    <property type="component" value="Unassembled WGS sequence"/>
</dbReference>
<dbReference type="InterPro" id="IPR015240">
    <property type="entry name" value="tRNA_sdUridine_synth_fam1_C"/>
</dbReference>
<dbReference type="PANTHER" id="PTHR13767">
    <property type="entry name" value="TRNA-PSEUDOURIDINE SYNTHASE"/>
    <property type="match status" value="1"/>
</dbReference>
<evidence type="ECO:0000259" key="7">
    <source>
        <dbReference type="Pfam" id="PF09157"/>
    </source>
</evidence>
<comment type="function">
    <text evidence="5">Responsible for synthesis of pseudouridine from uracil-55 in the psi GC loop of transfer RNAs.</text>
</comment>
<feature type="domain" description="tRNA pseudouridylate synthase B C-terminal" evidence="8">
    <location>
        <begin position="192"/>
        <end position="238"/>
    </location>
</feature>
<comment type="catalytic activity">
    <reaction evidence="1 5">
        <text>uridine(55) in tRNA = pseudouridine(55) in tRNA</text>
        <dbReference type="Rhea" id="RHEA:42532"/>
        <dbReference type="Rhea" id="RHEA-COMP:10101"/>
        <dbReference type="Rhea" id="RHEA-COMP:10102"/>
        <dbReference type="ChEBI" id="CHEBI:65314"/>
        <dbReference type="ChEBI" id="CHEBI:65315"/>
        <dbReference type="EC" id="5.4.99.25"/>
    </reaction>
</comment>
<dbReference type="InterPro" id="IPR014780">
    <property type="entry name" value="tRNA_psdUridine_synth_TruB"/>
</dbReference>
<dbReference type="PANTHER" id="PTHR13767:SF2">
    <property type="entry name" value="PSEUDOURIDYLATE SYNTHASE TRUB1"/>
    <property type="match status" value="1"/>
</dbReference>
<evidence type="ECO:0000259" key="6">
    <source>
        <dbReference type="Pfam" id="PF01509"/>
    </source>
</evidence>
<gene>
    <name evidence="5 9" type="primary">truB</name>
    <name evidence="9" type="ORF">HLUCCA11_06710</name>
</gene>
<protein>
    <recommendedName>
        <fullName evidence="5">tRNA pseudouridine synthase B</fullName>
        <ecNumber evidence="5">5.4.99.25</ecNumber>
    </recommendedName>
    <alternativeName>
        <fullName evidence="5">tRNA pseudouridine(55) synthase</fullName>
        <shortName evidence="5">Psi55 synthase</shortName>
    </alternativeName>
    <alternativeName>
        <fullName evidence="5">tRNA pseudouridylate synthase</fullName>
    </alternativeName>
    <alternativeName>
        <fullName evidence="5">tRNA-uridine isomerase</fullName>
    </alternativeName>
</protein>
<dbReference type="GO" id="GO:1990481">
    <property type="term" value="P:mRNA pseudouridine synthesis"/>
    <property type="evidence" value="ECO:0007669"/>
    <property type="project" value="TreeGrafter"/>
</dbReference>
<dbReference type="GO" id="GO:0003723">
    <property type="term" value="F:RNA binding"/>
    <property type="evidence" value="ECO:0007669"/>
    <property type="project" value="InterPro"/>
</dbReference>
<dbReference type="Gene3D" id="3.30.2350.10">
    <property type="entry name" value="Pseudouridine synthase"/>
    <property type="match status" value="1"/>
</dbReference>
<keyword evidence="4 5" id="KW-0413">Isomerase</keyword>
<organism evidence="9 10">
    <name type="scientific">Phormidesmis priestleyi Ana</name>
    <dbReference type="NCBI Taxonomy" id="1666911"/>
    <lineage>
        <taxon>Bacteria</taxon>
        <taxon>Bacillati</taxon>
        <taxon>Cyanobacteriota</taxon>
        <taxon>Cyanophyceae</taxon>
        <taxon>Leptolyngbyales</taxon>
        <taxon>Leptolyngbyaceae</taxon>
        <taxon>Phormidesmis</taxon>
    </lineage>
</organism>
<dbReference type="InterPro" id="IPR032819">
    <property type="entry name" value="TruB_C"/>
</dbReference>
<comment type="caution">
    <text evidence="9">The sequence shown here is derived from an EMBL/GenBank/DDBJ whole genome shotgun (WGS) entry which is preliminary data.</text>
</comment>
<dbReference type="STRING" id="1666911.HLUCCA11_06710"/>